<proteinExistence type="predicted"/>
<dbReference type="EMBL" id="AEDD01000002">
    <property type="protein sequence ID" value="EFM12228.1"/>
    <property type="molecule type" value="Genomic_DNA"/>
</dbReference>
<evidence type="ECO:0000313" key="2">
    <source>
        <dbReference type="EMBL" id="EFM12228.1"/>
    </source>
</evidence>
<dbReference type="eggNOG" id="ENOG50335QZ">
    <property type="taxonomic scope" value="Bacteria"/>
</dbReference>
<name>E0I5I6_9BACL</name>
<dbReference type="RefSeq" id="WP_006036923.1">
    <property type="nucleotide sequence ID" value="NZ_AEDD01000002.1"/>
</dbReference>
<dbReference type="AlphaFoldDB" id="E0I5I6"/>
<evidence type="ECO:0000256" key="1">
    <source>
        <dbReference type="SAM" id="MobiDB-lite"/>
    </source>
</evidence>
<reference evidence="2 3" key="1">
    <citation type="submission" date="2010-07" db="EMBL/GenBank/DDBJ databases">
        <title>The draft genome of Paenibacillus curdlanolyticus YK9.</title>
        <authorList>
            <consortium name="US DOE Joint Genome Institute (JGI-PGF)"/>
            <person name="Lucas S."/>
            <person name="Copeland A."/>
            <person name="Lapidus A."/>
            <person name="Cheng J.-F."/>
            <person name="Bruce D."/>
            <person name="Goodwin L."/>
            <person name="Pitluck S."/>
            <person name="Land M.L."/>
            <person name="Hauser L."/>
            <person name="Chang Y.-J."/>
            <person name="Jeffries C."/>
            <person name="Anderson I.J."/>
            <person name="Johnson E."/>
            <person name="Loganathan U."/>
            <person name="Mulhopadhyay B."/>
            <person name="Kyrpides N."/>
            <person name="Woyke T.J."/>
        </authorList>
    </citation>
    <scope>NUCLEOTIDE SEQUENCE [LARGE SCALE GENOMIC DNA]</scope>
    <source>
        <strain evidence="2 3">YK9</strain>
    </source>
</reference>
<keyword evidence="3" id="KW-1185">Reference proteome</keyword>
<dbReference type="OrthoDB" id="2596096at2"/>
<dbReference type="Proteomes" id="UP000005387">
    <property type="component" value="Unassembled WGS sequence"/>
</dbReference>
<accession>E0I5I6</accession>
<dbReference type="STRING" id="717606.PaecuDRAFT_0908"/>
<gene>
    <name evidence="2" type="ORF">PaecuDRAFT_0908</name>
</gene>
<protein>
    <submittedName>
        <fullName evidence="2">Uncharacterized protein</fullName>
    </submittedName>
</protein>
<organism evidence="2 3">
    <name type="scientific">Paenibacillus curdlanolyticus YK9</name>
    <dbReference type="NCBI Taxonomy" id="717606"/>
    <lineage>
        <taxon>Bacteria</taxon>
        <taxon>Bacillati</taxon>
        <taxon>Bacillota</taxon>
        <taxon>Bacilli</taxon>
        <taxon>Bacillales</taxon>
        <taxon>Paenibacillaceae</taxon>
        <taxon>Paenibacillus</taxon>
    </lineage>
</organism>
<evidence type="ECO:0000313" key="3">
    <source>
        <dbReference type="Proteomes" id="UP000005387"/>
    </source>
</evidence>
<feature type="region of interest" description="Disordered" evidence="1">
    <location>
        <begin position="191"/>
        <end position="218"/>
    </location>
</feature>
<sequence length="218" mass="23039">MESAAQEMGAFTGTIEEQRRQFGIILGLNGPVSEEVLFAAVHDPSYAHNLLSARRSEMFLTYLLNNPPIVQQVGGGEAIGALGAAQAANAAIPEGTDMASAAGGTTASHSNMELAKKAGQALWKWARAGFATVEDDVYRKRMSACATCPHIQSKPNKLLYNALTATSSAADDSAEKICGKCGCVLSKKTKLPSESCPDNHPELAGMTRWEEPIPTSSL</sequence>